<feature type="compositionally biased region" description="Low complexity" evidence="1">
    <location>
        <begin position="29"/>
        <end position="45"/>
    </location>
</feature>
<dbReference type="Proteomes" id="UP000244900">
    <property type="component" value="Chromosome"/>
</dbReference>
<protein>
    <recommendedName>
        <fullName evidence="5">L,D-transpeptidase</fullName>
    </recommendedName>
</protein>
<dbReference type="GO" id="GO:0016740">
    <property type="term" value="F:transferase activity"/>
    <property type="evidence" value="ECO:0007669"/>
    <property type="project" value="InterPro"/>
</dbReference>
<name>A0A2S1SVQ9_9ACTN</name>
<evidence type="ECO:0000313" key="3">
    <source>
        <dbReference type="EMBL" id="AWI30502.1"/>
    </source>
</evidence>
<evidence type="ECO:0008006" key="5">
    <source>
        <dbReference type="Google" id="ProtNLM"/>
    </source>
</evidence>
<evidence type="ECO:0000256" key="1">
    <source>
        <dbReference type="SAM" id="MobiDB-lite"/>
    </source>
</evidence>
<dbReference type="InterPro" id="IPR005490">
    <property type="entry name" value="LD_TPept_cat_dom"/>
</dbReference>
<evidence type="ECO:0000313" key="4">
    <source>
        <dbReference type="Proteomes" id="UP000244900"/>
    </source>
</evidence>
<sequence length="177" mass="18215">MAGLTAAALAVVAFLAYQASANVPESLAKPRAAAPSARPSEAAAAEEPRKDPLAVPTGSGTGVRVVYSLGERRVWLVGAEQLTQTFPVMPSTISPKPGTYEVTSRSGRIEGSDGVEIEHVVRFATVDDVSIGFSAAVDGSMSSPVPGTKTGGVRMKRADGDAMWTFATIGSKVVVVP</sequence>
<dbReference type="EMBL" id="CP029188">
    <property type="protein sequence ID" value="AWI30502.1"/>
    <property type="molecule type" value="Genomic_DNA"/>
</dbReference>
<accession>A0A2S1SVQ9</accession>
<feature type="region of interest" description="Disordered" evidence="1">
    <location>
        <begin position="29"/>
        <end position="57"/>
    </location>
</feature>
<dbReference type="KEGG" id="stir:DDW44_18245"/>
<feature type="chain" id="PRO_5039040317" description="L,D-transpeptidase" evidence="2">
    <location>
        <begin position="22"/>
        <end position="177"/>
    </location>
</feature>
<keyword evidence="4" id="KW-1185">Reference proteome</keyword>
<dbReference type="CDD" id="cd16913">
    <property type="entry name" value="YkuD_like"/>
    <property type="match status" value="1"/>
</dbReference>
<keyword evidence="2" id="KW-0732">Signal</keyword>
<proteinExistence type="predicted"/>
<dbReference type="AlphaFoldDB" id="A0A2S1SVQ9"/>
<reference evidence="3 4" key="1">
    <citation type="submission" date="2018-05" db="EMBL/GenBank/DDBJ databases">
        <title>Complete genome sequence of sponge-derived Streptomyces sp. HNM0039.</title>
        <authorList>
            <person name="Huang X."/>
            <person name="Zhou S."/>
        </authorList>
    </citation>
    <scope>NUCLEOTIDE SEQUENCE [LARGE SCALE GENOMIC DNA]</scope>
    <source>
        <strain evidence="3 4">HNM0039</strain>
    </source>
</reference>
<feature type="signal peptide" evidence="2">
    <location>
        <begin position="1"/>
        <end position="21"/>
    </location>
</feature>
<gene>
    <name evidence="3" type="ORF">DDW44_18245</name>
</gene>
<dbReference type="OrthoDB" id="5242394at2"/>
<organism evidence="3 4">
    <name type="scientific">Streptomyces tirandamycinicus</name>
    <dbReference type="NCBI Taxonomy" id="2174846"/>
    <lineage>
        <taxon>Bacteria</taxon>
        <taxon>Bacillati</taxon>
        <taxon>Actinomycetota</taxon>
        <taxon>Actinomycetes</taxon>
        <taxon>Kitasatosporales</taxon>
        <taxon>Streptomycetaceae</taxon>
        <taxon>Streptomyces</taxon>
    </lineage>
</organism>
<evidence type="ECO:0000256" key="2">
    <source>
        <dbReference type="SAM" id="SignalP"/>
    </source>
</evidence>